<evidence type="ECO:0000256" key="1">
    <source>
        <dbReference type="ARBA" id="ARBA00007430"/>
    </source>
</evidence>
<evidence type="ECO:0000256" key="2">
    <source>
        <dbReference type="SAM" id="Phobius"/>
    </source>
</evidence>
<feature type="domain" description="Polysaccharide biosynthesis protein CapD-like" evidence="3">
    <location>
        <begin position="264"/>
        <end position="535"/>
    </location>
</feature>
<dbReference type="PANTHER" id="PTHR43318:SF1">
    <property type="entry name" value="POLYSACCHARIDE BIOSYNTHESIS PROTEIN EPSC-RELATED"/>
    <property type="match status" value="1"/>
</dbReference>
<organism evidence="4 5">
    <name type="scientific">Caminibacter pacificus</name>
    <dbReference type="NCBI Taxonomy" id="1424653"/>
    <lineage>
        <taxon>Bacteria</taxon>
        <taxon>Pseudomonadati</taxon>
        <taxon>Campylobacterota</taxon>
        <taxon>Epsilonproteobacteria</taxon>
        <taxon>Nautiliales</taxon>
        <taxon>Nautiliaceae</taxon>
        <taxon>Caminibacter</taxon>
    </lineage>
</organism>
<dbReference type="InterPro" id="IPR036291">
    <property type="entry name" value="NAD(P)-bd_dom_sf"/>
</dbReference>
<sequence length="576" mass="66769">MIFKPTKFKRALFFMIGDFVLSFITLYLAYLLRFNFFIPKEYLKNFFEIFFIFAGFKIFFYFIFKLYFVSWRFFSIYELKRFFLATTLAYLFSGSILLLFRDYFLPFPRSVIFIDYFFSLLFIGGFRISKRLFLEKLSTQKTPAVIIGANQKALLILKQDTPYSVVEIYDDEESNIGSYIYGFKVKDLQDIDSSVKSAIIAKNMSQEDLNRLVDFLTQKGFEDIKIYNPFEEKIKDVSIEDLLARKPKDLDKKAIKEFIKNKKVLITGAGGSIGSEISRLCEKFLAKELVLVDNCEYNLYAINEELEIKRKRYLIDVSRYDDLKEVFEKEKPDIVIHAAAYKHVPLCEENPKSAVINNILGTKNCIDLAIEYKAENFILISTDKAVRPTNVMGATKRVCEIYAQNVPSNDTKISAVRFGNVLDSSGSVVPKFRRLIKQNKPLTVTHPEITRYFMLIPEACQLVLQAGSLAKDREIFILDMGEPVKIVDLAKKMLKLSGKDENNIIFTGLRDGEKLYEELLIDDAQKKTIYDSIFIGETTFYDFEKLQKDIEILTSLNEKTAIINKLKDIVKEYNPK</sequence>
<feature type="transmembrane region" description="Helical" evidence="2">
    <location>
        <begin position="82"/>
        <end position="100"/>
    </location>
</feature>
<keyword evidence="2" id="KW-0472">Membrane</keyword>
<dbReference type="RefSeq" id="WP_123353085.1">
    <property type="nucleotide sequence ID" value="NZ_CP027432.2"/>
</dbReference>
<gene>
    <name evidence="4" type="ORF">C6V80_08590</name>
</gene>
<evidence type="ECO:0000259" key="3">
    <source>
        <dbReference type="Pfam" id="PF02719"/>
    </source>
</evidence>
<keyword evidence="2" id="KW-0812">Transmembrane</keyword>
<dbReference type="EMBL" id="CP027432">
    <property type="protein sequence ID" value="QCI29237.1"/>
    <property type="molecule type" value="Genomic_DNA"/>
</dbReference>
<accession>A0ABX5TPF5</accession>
<dbReference type="SUPFAM" id="SSF51735">
    <property type="entry name" value="NAD(P)-binding Rossmann-fold domains"/>
    <property type="match status" value="1"/>
</dbReference>
<dbReference type="Pfam" id="PF02719">
    <property type="entry name" value="Polysacc_synt_2"/>
    <property type="match status" value="1"/>
</dbReference>
<dbReference type="PANTHER" id="PTHR43318">
    <property type="entry name" value="UDP-N-ACETYLGLUCOSAMINE 4,6-DEHYDRATASE"/>
    <property type="match status" value="1"/>
</dbReference>
<reference evidence="4" key="1">
    <citation type="submission" date="2019-06" db="EMBL/GenBank/DDBJ databases">
        <title>A comparative analysis of the Nautiliaceae.</title>
        <authorList>
            <person name="Grosche A."/>
            <person name="Smedile F."/>
            <person name="Vetriani C."/>
        </authorList>
    </citation>
    <scope>NUCLEOTIDE SEQUENCE</scope>
    <source>
        <strain evidence="4">TB6</strain>
    </source>
</reference>
<dbReference type="Proteomes" id="UP000298805">
    <property type="component" value="Chromosome"/>
</dbReference>
<evidence type="ECO:0000313" key="4">
    <source>
        <dbReference type="EMBL" id="QCI29237.1"/>
    </source>
</evidence>
<dbReference type="CDD" id="cd05237">
    <property type="entry name" value="UDP_invert_4-6DH_SDR_e"/>
    <property type="match status" value="1"/>
</dbReference>
<feature type="transmembrane region" description="Helical" evidence="2">
    <location>
        <begin position="50"/>
        <end position="70"/>
    </location>
</feature>
<dbReference type="InterPro" id="IPR003869">
    <property type="entry name" value="Polysac_CapD-like"/>
</dbReference>
<comment type="similarity">
    <text evidence="1">Belongs to the polysaccharide synthase family.</text>
</comment>
<protein>
    <submittedName>
        <fullName evidence="4">Polysaccharide biosynthesis protein</fullName>
    </submittedName>
</protein>
<evidence type="ECO:0000313" key="5">
    <source>
        <dbReference type="Proteomes" id="UP000298805"/>
    </source>
</evidence>
<feature type="transmembrane region" description="Helical" evidence="2">
    <location>
        <begin position="12"/>
        <end position="30"/>
    </location>
</feature>
<keyword evidence="5" id="KW-1185">Reference proteome</keyword>
<proteinExistence type="inferred from homology"/>
<dbReference type="InterPro" id="IPR051203">
    <property type="entry name" value="Polysaccharide_Synthase-Rel"/>
</dbReference>
<name>A0ABX5TPF5_9BACT</name>
<keyword evidence="2" id="KW-1133">Transmembrane helix</keyword>
<dbReference type="Gene3D" id="3.40.50.720">
    <property type="entry name" value="NAD(P)-binding Rossmann-like Domain"/>
    <property type="match status" value="2"/>
</dbReference>